<dbReference type="AlphaFoldDB" id="A0A4C1VAE2"/>
<feature type="chain" id="PRO_5020026851" evidence="1">
    <location>
        <begin position="21"/>
        <end position="193"/>
    </location>
</feature>
<keyword evidence="1" id="KW-0732">Signal</keyword>
<organism evidence="2 3">
    <name type="scientific">Eumeta variegata</name>
    <name type="common">Bagworm moth</name>
    <name type="synonym">Eumeta japonica</name>
    <dbReference type="NCBI Taxonomy" id="151549"/>
    <lineage>
        <taxon>Eukaryota</taxon>
        <taxon>Metazoa</taxon>
        <taxon>Ecdysozoa</taxon>
        <taxon>Arthropoda</taxon>
        <taxon>Hexapoda</taxon>
        <taxon>Insecta</taxon>
        <taxon>Pterygota</taxon>
        <taxon>Neoptera</taxon>
        <taxon>Endopterygota</taxon>
        <taxon>Lepidoptera</taxon>
        <taxon>Glossata</taxon>
        <taxon>Ditrysia</taxon>
        <taxon>Tineoidea</taxon>
        <taxon>Psychidae</taxon>
        <taxon>Oiketicinae</taxon>
        <taxon>Eumeta</taxon>
    </lineage>
</organism>
<name>A0A4C1VAE2_EUMVA</name>
<accession>A0A4C1VAE2</accession>
<comment type="caution">
    <text evidence="2">The sequence shown here is derived from an EMBL/GenBank/DDBJ whole genome shotgun (WGS) entry which is preliminary data.</text>
</comment>
<protein>
    <submittedName>
        <fullName evidence="2">Uncharacterized protein</fullName>
    </submittedName>
</protein>
<reference evidence="2 3" key="1">
    <citation type="journal article" date="2019" name="Commun. Biol.">
        <title>The bagworm genome reveals a unique fibroin gene that provides high tensile strength.</title>
        <authorList>
            <person name="Kono N."/>
            <person name="Nakamura H."/>
            <person name="Ohtoshi R."/>
            <person name="Tomita M."/>
            <person name="Numata K."/>
            <person name="Arakawa K."/>
        </authorList>
    </citation>
    <scope>NUCLEOTIDE SEQUENCE [LARGE SCALE GENOMIC DNA]</scope>
</reference>
<evidence type="ECO:0000313" key="3">
    <source>
        <dbReference type="Proteomes" id="UP000299102"/>
    </source>
</evidence>
<feature type="signal peptide" evidence="1">
    <location>
        <begin position="1"/>
        <end position="20"/>
    </location>
</feature>
<gene>
    <name evidence="2" type="ORF">EVAR_17462_1</name>
</gene>
<evidence type="ECO:0000256" key="1">
    <source>
        <dbReference type="SAM" id="SignalP"/>
    </source>
</evidence>
<dbReference type="EMBL" id="BGZK01000305">
    <property type="protein sequence ID" value="GBP35599.1"/>
    <property type="molecule type" value="Genomic_DNA"/>
</dbReference>
<dbReference type="OrthoDB" id="6585768at2759"/>
<dbReference type="Proteomes" id="UP000299102">
    <property type="component" value="Unassembled WGS sequence"/>
</dbReference>
<proteinExistence type="predicted"/>
<sequence>MVYLKLLIVVAVGVASVARAQNRNRIDECLDYYKTGDDFDLASMAGRWYAVYFWPANERLRDGCAAVDFYQLTNRDVDTQRGDCADSTPWGEAGAGAGAGVTATYVSNAGRRMNLTFLGMGEIKTLRSGCGKVYKYLFRKIDENNVVGINCSSGGRGVLYSRAVPTASALAQTVNSVAFMSGREGGPECRLTR</sequence>
<keyword evidence="3" id="KW-1185">Reference proteome</keyword>
<evidence type="ECO:0000313" key="2">
    <source>
        <dbReference type="EMBL" id="GBP35599.1"/>
    </source>
</evidence>